<organism evidence="1 2">
    <name type="scientific">Tetraparma gracilis</name>
    <dbReference type="NCBI Taxonomy" id="2962635"/>
    <lineage>
        <taxon>Eukaryota</taxon>
        <taxon>Sar</taxon>
        <taxon>Stramenopiles</taxon>
        <taxon>Ochrophyta</taxon>
        <taxon>Bolidophyceae</taxon>
        <taxon>Parmales</taxon>
        <taxon>Triparmaceae</taxon>
        <taxon>Tetraparma</taxon>
    </lineage>
</organism>
<accession>A0ABQ6N1H5</accession>
<reference evidence="1 2" key="1">
    <citation type="journal article" date="2023" name="Commun. Biol.">
        <title>Genome analysis of Parmales, the sister group of diatoms, reveals the evolutionary specialization of diatoms from phago-mixotrophs to photoautotrophs.</title>
        <authorList>
            <person name="Ban H."/>
            <person name="Sato S."/>
            <person name="Yoshikawa S."/>
            <person name="Yamada K."/>
            <person name="Nakamura Y."/>
            <person name="Ichinomiya M."/>
            <person name="Sato N."/>
            <person name="Blanc-Mathieu R."/>
            <person name="Endo H."/>
            <person name="Kuwata A."/>
            <person name="Ogata H."/>
        </authorList>
    </citation>
    <scope>NUCLEOTIDE SEQUENCE [LARGE SCALE GENOMIC DNA]</scope>
</reference>
<evidence type="ECO:0000313" key="2">
    <source>
        <dbReference type="Proteomes" id="UP001165060"/>
    </source>
</evidence>
<protein>
    <submittedName>
        <fullName evidence="1">Uncharacterized protein</fullName>
    </submittedName>
</protein>
<keyword evidence="2" id="KW-1185">Reference proteome</keyword>
<sequence>SSLPFPVSPTVVPSPPPDWFLNVHPSGSLPAARVPPSPDIVDVSSLSTAELSRLLAGGPPPLERLLGEAGERLLVEMLKLSSLEPGGVMPVLRGRLRRHLLDSYPEDPEGRFAEMEGIVDGYEREARRALEDLGL</sequence>
<evidence type="ECO:0000313" key="1">
    <source>
        <dbReference type="EMBL" id="GMI37281.1"/>
    </source>
</evidence>
<comment type="caution">
    <text evidence="1">The sequence shown here is derived from an EMBL/GenBank/DDBJ whole genome shotgun (WGS) entry which is preliminary data.</text>
</comment>
<dbReference type="Proteomes" id="UP001165060">
    <property type="component" value="Unassembled WGS sequence"/>
</dbReference>
<name>A0ABQ6N1H5_9STRA</name>
<proteinExistence type="predicted"/>
<dbReference type="EMBL" id="BRYB01001968">
    <property type="protein sequence ID" value="GMI37281.1"/>
    <property type="molecule type" value="Genomic_DNA"/>
</dbReference>
<feature type="non-terminal residue" evidence="1">
    <location>
        <position position="1"/>
    </location>
</feature>
<gene>
    <name evidence="1" type="ORF">TeGR_g10255</name>
</gene>